<dbReference type="RefSeq" id="WP_085694194.1">
    <property type="nucleotide sequence ID" value="NZ_CP050503.1"/>
</dbReference>
<keyword evidence="1" id="KW-0614">Plasmid</keyword>
<dbReference type="Proteomes" id="UP000593972">
    <property type="component" value="Plasmid pLPCN-3"/>
</dbReference>
<gene>
    <name evidence="1" type="ORF">HCJ88_15825</name>
</gene>
<sequence>MSANVLLKQSQLRNMKVHHGLIELLLPRWKRGGKEMVPQDAIVSYASGWEMCPDAVQIGKVIRVVPTNAATVKAVLEPGTELASFLRSQP</sequence>
<protein>
    <submittedName>
        <fullName evidence="1">Uncharacterized protein</fullName>
    </submittedName>
</protein>
<proteinExistence type="predicted"/>
<dbReference type="EMBL" id="CP050503">
    <property type="protein sequence ID" value="QOP57244.1"/>
    <property type="molecule type" value="Genomic_DNA"/>
</dbReference>
<reference evidence="1 2" key="1">
    <citation type="submission" date="2020-03" db="EMBL/GenBank/DDBJ databases">
        <title>Complete genome sequence of Lactobacillus paracasei strain NFFJ04, isolated from animal feed.</title>
        <authorList>
            <person name="Jung J.Y."/>
        </authorList>
    </citation>
    <scope>NUCLEOTIDE SEQUENCE [LARGE SCALE GENOMIC DNA]</scope>
    <source>
        <strain evidence="1 2">NFFJ04</strain>
        <plasmid evidence="1 2">pLPCN-3</plasmid>
    </source>
</reference>
<accession>A0ABD7BY22</accession>
<organism evidence="1 2">
    <name type="scientific">Lacticaseibacillus paracasei</name>
    <name type="common">Lactobacillus paracasei</name>
    <dbReference type="NCBI Taxonomy" id="1597"/>
    <lineage>
        <taxon>Bacteria</taxon>
        <taxon>Bacillati</taxon>
        <taxon>Bacillota</taxon>
        <taxon>Bacilli</taxon>
        <taxon>Lactobacillales</taxon>
        <taxon>Lactobacillaceae</taxon>
        <taxon>Lacticaseibacillus</taxon>
    </lineage>
</organism>
<dbReference type="AlphaFoldDB" id="A0ABD7BY22"/>
<geneLocation type="plasmid" evidence="1 2">
    <name>pLPCN-3</name>
</geneLocation>
<evidence type="ECO:0000313" key="2">
    <source>
        <dbReference type="Proteomes" id="UP000593972"/>
    </source>
</evidence>
<evidence type="ECO:0000313" key="1">
    <source>
        <dbReference type="EMBL" id="QOP57244.1"/>
    </source>
</evidence>
<name>A0ABD7BY22_LACPA</name>